<keyword evidence="2" id="KW-0812">Transmembrane</keyword>
<accession>A0ABV1VVP5</accession>
<evidence type="ECO:0000256" key="1">
    <source>
        <dbReference type="SAM" id="MobiDB-lite"/>
    </source>
</evidence>
<feature type="compositionally biased region" description="Polar residues" evidence="1">
    <location>
        <begin position="190"/>
        <end position="200"/>
    </location>
</feature>
<dbReference type="Proteomes" id="UP001458415">
    <property type="component" value="Unassembled WGS sequence"/>
</dbReference>
<feature type="transmembrane region" description="Helical" evidence="2">
    <location>
        <begin position="101"/>
        <end position="121"/>
    </location>
</feature>
<comment type="caution">
    <text evidence="3">The sequence shown here is derived from an EMBL/GenBank/DDBJ whole genome shotgun (WGS) entry which is preliminary data.</text>
</comment>
<keyword evidence="4" id="KW-1185">Reference proteome</keyword>
<feature type="non-terminal residue" evidence="3">
    <location>
        <position position="212"/>
    </location>
</feature>
<evidence type="ECO:0000313" key="3">
    <source>
        <dbReference type="EMBL" id="MER6976000.1"/>
    </source>
</evidence>
<evidence type="ECO:0000313" key="4">
    <source>
        <dbReference type="Proteomes" id="UP001458415"/>
    </source>
</evidence>
<evidence type="ECO:0008006" key="5">
    <source>
        <dbReference type="Google" id="ProtNLM"/>
    </source>
</evidence>
<feature type="transmembrane region" description="Helical" evidence="2">
    <location>
        <begin position="70"/>
        <end position="89"/>
    </location>
</feature>
<feature type="compositionally biased region" description="Acidic residues" evidence="1">
    <location>
        <begin position="143"/>
        <end position="164"/>
    </location>
</feature>
<feature type="compositionally biased region" description="Basic and acidic residues" evidence="1">
    <location>
        <begin position="173"/>
        <end position="188"/>
    </location>
</feature>
<name>A0ABV1VVP5_9ACTN</name>
<sequence length="212" mass="21364">MADVLLAGVLGAAVLAIFLLYQSNKRHETIITQLRAEVTAEKIARLTQGLENTTPLAADELQPARRKKHLMLYIGGGVAAIFTSLGSRLRSAFSRSPGGAVVASAGVVAVASTAAALIMGATGSATNPGDQGPAHPATAPDNGVEDADDSTAQADDDSLGEAADDSTAGAGAELKDATAIDTGERPLRDTNPSTDDQQASPDAYPAPSVGAS</sequence>
<gene>
    <name evidence="3" type="ORF">ABT317_02830</name>
</gene>
<feature type="region of interest" description="Disordered" evidence="1">
    <location>
        <begin position="124"/>
        <end position="212"/>
    </location>
</feature>
<evidence type="ECO:0000256" key="2">
    <source>
        <dbReference type="SAM" id="Phobius"/>
    </source>
</evidence>
<reference evidence="3 4" key="1">
    <citation type="submission" date="2024-06" db="EMBL/GenBank/DDBJ databases">
        <title>The Natural Products Discovery Center: Release of the First 8490 Sequenced Strains for Exploring Actinobacteria Biosynthetic Diversity.</title>
        <authorList>
            <person name="Kalkreuter E."/>
            <person name="Kautsar S.A."/>
            <person name="Yang D."/>
            <person name="Bader C.D."/>
            <person name="Teijaro C.N."/>
            <person name="Fluegel L."/>
            <person name="Davis C.M."/>
            <person name="Simpson J.R."/>
            <person name="Lauterbach L."/>
            <person name="Steele A.D."/>
            <person name="Gui C."/>
            <person name="Meng S."/>
            <person name="Li G."/>
            <person name="Viehrig K."/>
            <person name="Ye F."/>
            <person name="Su P."/>
            <person name="Kiefer A.F."/>
            <person name="Nichols A."/>
            <person name="Cepeda A.J."/>
            <person name="Yan W."/>
            <person name="Fan B."/>
            <person name="Jiang Y."/>
            <person name="Adhikari A."/>
            <person name="Zheng C.-J."/>
            <person name="Schuster L."/>
            <person name="Cowan T.M."/>
            <person name="Smanski M.J."/>
            <person name="Chevrette M.G."/>
            <person name="De Carvalho L.P.S."/>
            <person name="Shen B."/>
        </authorList>
    </citation>
    <scope>NUCLEOTIDE SEQUENCE [LARGE SCALE GENOMIC DNA]</scope>
    <source>
        <strain evidence="3 4">NPDC000634</strain>
    </source>
</reference>
<proteinExistence type="predicted"/>
<keyword evidence="2" id="KW-0472">Membrane</keyword>
<keyword evidence="2" id="KW-1133">Transmembrane helix</keyword>
<organism evidence="3 4">
    <name type="scientific">Streptomyces carpinensis</name>
    <dbReference type="NCBI Taxonomy" id="66369"/>
    <lineage>
        <taxon>Bacteria</taxon>
        <taxon>Bacillati</taxon>
        <taxon>Actinomycetota</taxon>
        <taxon>Actinomycetes</taxon>
        <taxon>Kitasatosporales</taxon>
        <taxon>Streptomycetaceae</taxon>
        <taxon>Streptomyces</taxon>
    </lineage>
</organism>
<protein>
    <recommendedName>
        <fullName evidence="5">Secreted protein</fullName>
    </recommendedName>
</protein>
<feature type="transmembrane region" description="Helical" evidence="2">
    <location>
        <begin position="6"/>
        <end position="23"/>
    </location>
</feature>
<dbReference type="EMBL" id="JBEPCU010000019">
    <property type="protein sequence ID" value="MER6976000.1"/>
    <property type="molecule type" value="Genomic_DNA"/>
</dbReference>